<gene>
    <name evidence="9" type="ordered locus">Acear_2253</name>
</gene>
<keyword evidence="4" id="KW-0804">Transcription</keyword>
<feature type="domain" description="HTH araC/xylS-type" evidence="7">
    <location>
        <begin position="264"/>
        <end position="362"/>
    </location>
</feature>
<dbReference type="PROSITE" id="PS50110">
    <property type="entry name" value="RESPONSE_REGULATORY"/>
    <property type="match status" value="1"/>
</dbReference>
<dbReference type="SMART" id="SM00448">
    <property type="entry name" value="REC"/>
    <property type="match status" value="1"/>
</dbReference>
<dbReference type="CDD" id="cd17536">
    <property type="entry name" value="REC_YesN-like"/>
    <property type="match status" value="1"/>
</dbReference>
<sequence>MMYKILIVDDESLERQAMRRLITEQVQELRLIGEATNGEEGIEITKEENPDIVLMDIKMPKVDGLEATKEIIDLYPGTKIIIITAYNEFDYAQQAIKYGAVDYLLKPVKPDKIIGILEELITEIEEERLYNQLLSHCYDDSEESIKFHQEFFDKEKKLYELVKEGNVQEVENFIDRSLSLIRRKGDYSLVKLKIRIIEFLVSLSRTINQEAEIDICHFYFEELLSESAELNTALQFITWLKDKLKEVIKKVEDAYDEIDNDVVKRATNYIKQNFHQDLTLEEVAKEVHLNSSYLSHVFKEEMGCGFTDYLTEIRLDKAQELLRNSNQNVTVIANQVGYKNANYFSQVFKKKFNLTPTQYRKKNN</sequence>
<dbReference type="InterPro" id="IPR009057">
    <property type="entry name" value="Homeodomain-like_sf"/>
</dbReference>
<evidence type="ECO:0000259" key="7">
    <source>
        <dbReference type="PROSITE" id="PS01124"/>
    </source>
</evidence>
<name>D9QU18_ACEAZ</name>
<evidence type="ECO:0000256" key="4">
    <source>
        <dbReference type="ARBA" id="ARBA00023163"/>
    </source>
</evidence>
<dbReference type="InterPro" id="IPR018060">
    <property type="entry name" value="HTH_AraC"/>
</dbReference>
<dbReference type="KEGG" id="aar:Acear_2253"/>
<dbReference type="Proteomes" id="UP000001661">
    <property type="component" value="Chromosome"/>
</dbReference>
<accession>D9QU18</accession>
<evidence type="ECO:0000256" key="1">
    <source>
        <dbReference type="ARBA" id="ARBA00018672"/>
    </source>
</evidence>
<evidence type="ECO:0000256" key="2">
    <source>
        <dbReference type="ARBA" id="ARBA00023015"/>
    </source>
</evidence>
<dbReference type="SUPFAM" id="SSF52172">
    <property type="entry name" value="CheY-like"/>
    <property type="match status" value="1"/>
</dbReference>
<dbReference type="AlphaFoldDB" id="D9QU18"/>
<feature type="domain" description="Response regulatory" evidence="8">
    <location>
        <begin position="4"/>
        <end position="121"/>
    </location>
</feature>
<dbReference type="eggNOG" id="COG2207">
    <property type="taxonomic scope" value="Bacteria"/>
</dbReference>
<dbReference type="Gene3D" id="3.40.50.2300">
    <property type="match status" value="1"/>
</dbReference>
<evidence type="ECO:0000256" key="6">
    <source>
        <dbReference type="PROSITE-ProRule" id="PRU00169"/>
    </source>
</evidence>
<keyword evidence="10" id="KW-1185">Reference proteome</keyword>
<keyword evidence="6" id="KW-0597">Phosphoprotein</keyword>
<dbReference type="PROSITE" id="PS01124">
    <property type="entry name" value="HTH_ARAC_FAMILY_2"/>
    <property type="match status" value="1"/>
</dbReference>
<dbReference type="InterPro" id="IPR001789">
    <property type="entry name" value="Sig_transdc_resp-reg_receiver"/>
</dbReference>
<dbReference type="STRING" id="574087.Acear_2253"/>
<dbReference type="HOGENOM" id="CLU_000445_5_1_9"/>
<evidence type="ECO:0000313" key="10">
    <source>
        <dbReference type="Proteomes" id="UP000001661"/>
    </source>
</evidence>
<dbReference type="Gene3D" id="1.10.10.60">
    <property type="entry name" value="Homeodomain-like"/>
    <property type="match status" value="2"/>
</dbReference>
<dbReference type="SMART" id="SM00342">
    <property type="entry name" value="HTH_ARAC"/>
    <property type="match status" value="1"/>
</dbReference>
<dbReference type="Pfam" id="PF00072">
    <property type="entry name" value="Response_reg"/>
    <property type="match status" value="1"/>
</dbReference>
<dbReference type="EMBL" id="CP002105">
    <property type="protein sequence ID" value="ADL13739.1"/>
    <property type="molecule type" value="Genomic_DNA"/>
</dbReference>
<dbReference type="PROSITE" id="PS00041">
    <property type="entry name" value="HTH_ARAC_FAMILY_1"/>
    <property type="match status" value="1"/>
</dbReference>
<dbReference type="GO" id="GO:0003700">
    <property type="term" value="F:DNA-binding transcription factor activity"/>
    <property type="evidence" value="ECO:0007669"/>
    <property type="project" value="InterPro"/>
</dbReference>
<evidence type="ECO:0000256" key="3">
    <source>
        <dbReference type="ARBA" id="ARBA00023125"/>
    </source>
</evidence>
<keyword evidence="3" id="KW-0238">DNA-binding</keyword>
<comment type="function">
    <text evidence="5">May play the central regulatory role in sporulation. It may be an element of the effector pathway responsible for the activation of sporulation genes in response to nutritional stress. Spo0A may act in concert with spo0H (a sigma factor) to control the expression of some genes that are critical to the sporulation process.</text>
</comment>
<reference evidence="9 10" key="1">
    <citation type="journal article" date="2010" name="Stand. Genomic Sci.">
        <title>Complete genome sequence of Acetohalobium arabaticum type strain (Z-7288).</title>
        <authorList>
            <person name="Sikorski J."/>
            <person name="Lapidus A."/>
            <person name="Chertkov O."/>
            <person name="Lucas S."/>
            <person name="Copeland A."/>
            <person name="Glavina Del Rio T."/>
            <person name="Nolan M."/>
            <person name="Tice H."/>
            <person name="Cheng J.F."/>
            <person name="Han C."/>
            <person name="Brambilla E."/>
            <person name="Pitluck S."/>
            <person name="Liolios K."/>
            <person name="Ivanova N."/>
            <person name="Mavromatis K."/>
            <person name="Mikhailova N."/>
            <person name="Pati A."/>
            <person name="Bruce D."/>
            <person name="Detter C."/>
            <person name="Tapia R."/>
            <person name="Goodwin L."/>
            <person name="Chen A."/>
            <person name="Palaniappan K."/>
            <person name="Land M."/>
            <person name="Hauser L."/>
            <person name="Chang Y.J."/>
            <person name="Jeffries C.D."/>
            <person name="Rohde M."/>
            <person name="Goker M."/>
            <person name="Spring S."/>
            <person name="Woyke T."/>
            <person name="Bristow J."/>
            <person name="Eisen J.A."/>
            <person name="Markowitz V."/>
            <person name="Hugenholtz P."/>
            <person name="Kyrpides N.C."/>
            <person name="Klenk H.P."/>
        </authorList>
    </citation>
    <scope>NUCLEOTIDE SEQUENCE [LARGE SCALE GENOMIC DNA]</scope>
    <source>
        <strain evidence="10">ATCC 49924 / DSM 5501 / Z-7288</strain>
    </source>
</reference>
<dbReference type="PANTHER" id="PTHR43280:SF10">
    <property type="entry name" value="REGULATORY PROTEIN POCR"/>
    <property type="match status" value="1"/>
</dbReference>
<evidence type="ECO:0000259" key="8">
    <source>
        <dbReference type="PROSITE" id="PS50110"/>
    </source>
</evidence>
<dbReference type="GO" id="GO:0000160">
    <property type="term" value="P:phosphorelay signal transduction system"/>
    <property type="evidence" value="ECO:0007669"/>
    <property type="project" value="InterPro"/>
</dbReference>
<dbReference type="InterPro" id="IPR011006">
    <property type="entry name" value="CheY-like_superfamily"/>
</dbReference>
<dbReference type="PRINTS" id="PR00032">
    <property type="entry name" value="HTHARAC"/>
</dbReference>
<feature type="modified residue" description="4-aspartylphosphate" evidence="6">
    <location>
        <position position="56"/>
    </location>
</feature>
<dbReference type="InterPro" id="IPR018062">
    <property type="entry name" value="HTH_AraC-typ_CS"/>
</dbReference>
<dbReference type="PANTHER" id="PTHR43280">
    <property type="entry name" value="ARAC-FAMILY TRANSCRIPTIONAL REGULATOR"/>
    <property type="match status" value="1"/>
</dbReference>
<dbReference type="GO" id="GO:0043565">
    <property type="term" value="F:sequence-specific DNA binding"/>
    <property type="evidence" value="ECO:0007669"/>
    <property type="project" value="InterPro"/>
</dbReference>
<proteinExistence type="predicted"/>
<keyword evidence="2" id="KW-0805">Transcription regulation</keyword>
<dbReference type="Pfam" id="PF12833">
    <property type="entry name" value="HTH_18"/>
    <property type="match status" value="1"/>
</dbReference>
<dbReference type="InterPro" id="IPR020449">
    <property type="entry name" value="Tscrpt_reg_AraC-type_HTH"/>
</dbReference>
<protein>
    <recommendedName>
        <fullName evidence="1">Stage 0 sporulation protein A homolog</fullName>
    </recommendedName>
</protein>
<organism evidence="9 10">
    <name type="scientific">Acetohalobium arabaticum (strain ATCC 49924 / DSM 5501 / Z-7288)</name>
    <dbReference type="NCBI Taxonomy" id="574087"/>
    <lineage>
        <taxon>Bacteria</taxon>
        <taxon>Bacillati</taxon>
        <taxon>Bacillota</taxon>
        <taxon>Clostridia</taxon>
        <taxon>Halanaerobiales</taxon>
        <taxon>Halobacteroidaceae</taxon>
        <taxon>Acetohalobium</taxon>
    </lineage>
</organism>
<evidence type="ECO:0000313" key="9">
    <source>
        <dbReference type="EMBL" id="ADL13739.1"/>
    </source>
</evidence>
<dbReference type="eggNOG" id="COG4753">
    <property type="taxonomic scope" value="Bacteria"/>
</dbReference>
<dbReference type="SUPFAM" id="SSF46689">
    <property type="entry name" value="Homeodomain-like"/>
    <property type="match status" value="2"/>
</dbReference>
<evidence type="ECO:0000256" key="5">
    <source>
        <dbReference type="ARBA" id="ARBA00024867"/>
    </source>
</evidence>